<dbReference type="EMBL" id="CAJPDS010000271">
    <property type="protein sequence ID" value="CAF9941935.1"/>
    <property type="molecule type" value="Genomic_DNA"/>
</dbReference>
<evidence type="ECO:0000256" key="3">
    <source>
        <dbReference type="ARBA" id="ARBA00022989"/>
    </source>
</evidence>
<evidence type="ECO:0000256" key="6">
    <source>
        <dbReference type="SAM" id="Phobius"/>
    </source>
</evidence>
<feature type="compositionally biased region" description="Low complexity" evidence="5">
    <location>
        <begin position="86"/>
        <end position="105"/>
    </location>
</feature>
<organism evidence="7 8">
    <name type="scientific">Heterodermia speciosa</name>
    <dbReference type="NCBI Taxonomy" id="116794"/>
    <lineage>
        <taxon>Eukaryota</taxon>
        <taxon>Fungi</taxon>
        <taxon>Dikarya</taxon>
        <taxon>Ascomycota</taxon>
        <taxon>Pezizomycotina</taxon>
        <taxon>Lecanoromycetes</taxon>
        <taxon>OSLEUM clade</taxon>
        <taxon>Lecanoromycetidae</taxon>
        <taxon>Caliciales</taxon>
        <taxon>Physciaceae</taxon>
        <taxon>Heterodermia</taxon>
    </lineage>
</organism>
<dbReference type="AlphaFoldDB" id="A0A8H3J6X5"/>
<evidence type="ECO:0000256" key="4">
    <source>
        <dbReference type="ARBA" id="ARBA00023136"/>
    </source>
</evidence>
<keyword evidence="8" id="KW-1185">Reference proteome</keyword>
<dbReference type="GO" id="GO:0016020">
    <property type="term" value="C:membrane"/>
    <property type="evidence" value="ECO:0007669"/>
    <property type="project" value="UniProtKB-SubCell"/>
</dbReference>
<gene>
    <name evidence="7" type="ORF">HETSPECPRED_004480</name>
</gene>
<dbReference type="GO" id="GO:0071944">
    <property type="term" value="C:cell periphery"/>
    <property type="evidence" value="ECO:0007669"/>
    <property type="project" value="UniProtKB-ARBA"/>
</dbReference>
<dbReference type="PANTHER" id="PTHR15549">
    <property type="entry name" value="PAIRED IMMUNOGLOBULIN-LIKE TYPE 2 RECEPTOR"/>
    <property type="match status" value="1"/>
</dbReference>
<comment type="caution">
    <text evidence="7">The sequence shown here is derived from an EMBL/GenBank/DDBJ whole genome shotgun (WGS) entry which is preliminary data.</text>
</comment>
<keyword evidence="3 6" id="KW-1133">Transmembrane helix</keyword>
<comment type="subcellular location">
    <subcellularLocation>
        <location evidence="1">Membrane</location>
        <topology evidence="1">Single-pass membrane protein</topology>
    </subcellularLocation>
</comment>
<dbReference type="OrthoDB" id="5215637at2759"/>
<feature type="compositionally biased region" description="Polar residues" evidence="5">
    <location>
        <begin position="357"/>
        <end position="374"/>
    </location>
</feature>
<keyword evidence="2 6" id="KW-0812">Transmembrane</keyword>
<dbReference type="PANTHER" id="PTHR15549:SF30">
    <property type="entry name" value="MID2 DOMAIN-CONTAINING PROTEIN"/>
    <property type="match status" value="1"/>
</dbReference>
<evidence type="ECO:0000256" key="1">
    <source>
        <dbReference type="ARBA" id="ARBA00004167"/>
    </source>
</evidence>
<evidence type="ECO:0000256" key="5">
    <source>
        <dbReference type="SAM" id="MobiDB-lite"/>
    </source>
</evidence>
<feature type="region of interest" description="Disordered" evidence="5">
    <location>
        <begin position="191"/>
        <end position="210"/>
    </location>
</feature>
<feature type="compositionally biased region" description="Low complexity" evidence="5">
    <location>
        <begin position="114"/>
        <end position="146"/>
    </location>
</feature>
<feature type="region of interest" description="Disordered" evidence="5">
    <location>
        <begin position="244"/>
        <end position="384"/>
    </location>
</feature>
<evidence type="ECO:0000313" key="7">
    <source>
        <dbReference type="EMBL" id="CAF9941935.1"/>
    </source>
</evidence>
<protein>
    <submittedName>
        <fullName evidence="7">Uncharacterized protein</fullName>
    </submittedName>
</protein>
<evidence type="ECO:0000313" key="8">
    <source>
        <dbReference type="Proteomes" id="UP000664521"/>
    </source>
</evidence>
<feature type="compositionally biased region" description="Polar residues" evidence="5">
    <location>
        <begin position="147"/>
        <end position="158"/>
    </location>
</feature>
<proteinExistence type="predicted"/>
<accession>A0A8H3J6X5</accession>
<feature type="transmembrane region" description="Helical" evidence="6">
    <location>
        <begin position="214"/>
        <end position="236"/>
    </location>
</feature>
<dbReference type="Proteomes" id="UP000664521">
    <property type="component" value="Unassembled WGS sequence"/>
</dbReference>
<evidence type="ECO:0000256" key="2">
    <source>
        <dbReference type="ARBA" id="ARBA00022692"/>
    </source>
</evidence>
<feature type="region of interest" description="Disordered" evidence="5">
    <location>
        <begin position="86"/>
        <end position="158"/>
    </location>
</feature>
<keyword evidence="4 6" id="KW-0472">Membrane</keyword>
<reference evidence="7" key="1">
    <citation type="submission" date="2021-03" db="EMBL/GenBank/DDBJ databases">
        <authorList>
            <person name="Tagirdzhanova G."/>
        </authorList>
    </citation>
    <scope>NUCLEOTIDE SEQUENCE</scope>
</reference>
<name>A0A8H3J6X5_9LECA</name>
<dbReference type="InterPro" id="IPR051694">
    <property type="entry name" value="Immunoregulatory_rcpt-like"/>
</dbReference>
<sequence>MAWLTSRKDKTAPGAEAVLECDPGSYCCDANRPDAAGDSSLGCCHTSTNRFGLNHGVVVSSVGSAQPSPSTSSAIASTSSAIASTSSSSSSISATTSSAIPSTTSNTFSDPAASVTTISPVSSTSTSSTSSSSSSDTKSSETPTSTATSVDQNNQNTPDSTSIILITSIITRSDGISTTLTTSKPSIVAAASPSYPVSSSTATPSKSSTSKASIIAPAVAVPLAVLALAALVFFFWRRRRRQNSASGWNNNNNETAGYTHGSEPIDMYASQKPAYPELDSPEMNKSPSSYDPPDQIGPPSYRGSNINGLAPGDATRASRGSELPGSTPVSPGLAQGTGSPVENRAGGGGPVGGLHITNPSVEQEYSELPVSTYTPYRPPGRATG</sequence>